<dbReference type="OrthoDB" id="2247203at2759"/>
<accession>A0A168PKB3</accession>
<evidence type="ECO:0000313" key="1">
    <source>
        <dbReference type="EMBL" id="OAD07848.1"/>
    </source>
</evidence>
<dbReference type="Proteomes" id="UP000077051">
    <property type="component" value="Unassembled WGS sequence"/>
</dbReference>
<proteinExistence type="predicted"/>
<evidence type="ECO:0000313" key="2">
    <source>
        <dbReference type="Proteomes" id="UP000077051"/>
    </source>
</evidence>
<keyword evidence="2" id="KW-1185">Reference proteome</keyword>
<comment type="caution">
    <text evidence="1">The sequence shown here is derived from an EMBL/GenBank/DDBJ whole genome shotgun (WGS) entry which is preliminary data.</text>
</comment>
<organism evidence="1 2">
    <name type="scientific">Mucor lusitanicus CBS 277.49</name>
    <dbReference type="NCBI Taxonomy" id="747725"/>
    <lineage>
        <taxon>Eukaryota</taxon>
        <taxon>Fungi</taxon>
        <taxon>Fungi incertae sedis</taxon>
        <taxon>Mucoromycota</taxon>
        <taxon>Mucoromycotina</taxon>
        <taxon>Mucoromycetes</taxon>
        <taxon>Mucorales</taxon>
        <taxon>Mucorineae</taxon>
        <taxon>Mucoraceae</taxon>
        <taxon>Mucor</taxon>
    </lineage>
</organism>
<gene>
    <name evidence="1" type="ORF">MUCCIDRAFT_158103</name>
</gene>
<dbReference type="EMBL" id="AMYB01000001">
    <property type="protein sequence ID" value="OAD07848.1"/>
    <property type="molecule type" value="Genomic_DNA"/>
</dbReference>
<name>A0A168PKB3_MUCCL</name>
<reference evidence="1 2" key="1">
    <citation type="submission" date="2015-06" db="EMBL/GenBank/DDBJ databases">
        <title>Expansion of signal transduction pathways in fungi by whole-genome duplication.</title>
        <authorList>
            <consortium name="DOE Joint Genome Institute"/>
            <person name="Corrochano L.M."/>
            <person name="Kuo A."/>
            <person name="Marcet-Houben M."/>
            <person name="Polaino S."/>
            <person name="Salamov A."/>
            <person name="Villalobos J.M."/>
            <person name="Alvarez M.I."/>
            <person name="Avalos J."/>
            <person name="Benito E.P."/>
            <person name="Benoit I."/>
            <person name="Burger G."/>
            <person name="Camino L.P."/>
            <person name="Canovas D."/>
            <person name="Cerda-Olmedo E."/>
            <person name="Cheng J.-F."/>
            <person name="Dominguez A."/>
            <person name="Elias M."/>
            <person name="Eslava A.P."/>
            <person name="Glaser F."/>
            <person name="Grimwood J."/>
            <person name="Gutierrez G."/>
            <person name="Heitman J."/>
            <person name="Henrissat B."/>
            <person name="Iturriaga E.A."/>
            <person name="Lang B.F."/>
            <person name="Lavin J.L."/>
            <person name="Lee S."/>
            <person name="Li W."/>
            <person name="Lindquist E."/>
            <person name="Lopez-Garcia S."/>
            <person name="Luque E.M."/>
            <person name="Marcos A.T."/>
            <person name="Martin J."/>
            <person name="Mccluskey K."/>
            <person name="Medina H.R."/>
            <person name="Miralles-Duran A."/>
            <person name="Miyazaki A."/>
            <person name="Munoz-Torres E."/>
            <person name="Oguiza J.A."/>
            <person name="Ohm R."/>
            <person name="Olmedo M."/>
            <person name="Orejas M."/>
            <person name="Ortiz-Castellanos L."/>
            <person name="Pisabarro A.G."/>
            <person name="Rodriguez-Romero J."/>
            <person name="Ruiz-Herrera J."/>
            <person name="Ruiz-Vazquez R."/>
            <person name="Sanz C."/>
            <person name="Schackwitz W."/>
            <person name="Schmutz J."/>
            <person name="Shahriari M."/>
            <person name="Shelest E."/>
            <person name="Silva-Franco F."/>
            <person name="Soanes D."/>
            <person name="Syed K."/>
            <person name="Tagua V.G."/>
            <person name="Talbot N.J."/>
            <person name="Thon M."/>
            <person name="De Vries R.P."/>
            <person name="Wiebenga A."/>
            <person name="Yadav J.S."/>
            <person name="Braun E.L."/>
            <person name="Baker S."/>
            <person name="Garre V."/>
            <person name="Horwitz B."/>
            <person name="Torres-Martinez S."/>
            <person name="Idnurm A."/>
            <person name="Herrera-Estrella A."/>
            <person name="Gabaldon T."/>
            <person name="Grigoriev I.V."/>
        </authorList>
    </citation>
    <scope>NUCLEOTIDE SEQUENCE [LARGE SCALE GENOMIC DNA]</scope>
    <source>
        <strain evidence="1 2">CBS 277.49</strain>
    </source>
</reference>
<sequence>MNFEDDQDLIKIKNAAIHKMPILHYDGSGFRSSLRLVKDTNEYFNVHVTDKVMLEYIATQLQETDKISVMGEFSIEHWKNKLGSAYHTTHIQAQYLQVNDFVCFKSNETPAMDVEFRLMVFLVQNLPDTAKVSTHFDAKTIDDMIRKVIVHMYPNDKKRHNVDNLKATRDKVRKTLYEKNASELQRIQQGNMQLINKLTKYSK</sequence>
<dbReference type="AlphaFoldDB" id="A0A168PKB3"/>
<protein>
    <submittedName>
        <fullName evidence="1">Uncharacterized protein</fullName>
    </submittedName>
</protein>
<dbReference type="VEuPathDB" id="FungiDB:MUCCIDRAFT_158103"/>